<comment type="caution">
    <text evidence="2">The sequence shown here is derived from an EMBL/GenBank/DDBJ whole genome shotgun (WGS) entry which is preliminary data.</text>
</comment>
<feature type="transmembrane region" description="Helical" evidence="1">
    <location>
        <begin position="58"/>
        <end position="81"/>
    </location>
</feature>
<dbReference type="Proteomes" id="UP000462363">
    <property type="component" value="Unassembled WGS sequence"/>
</dbReference>
<dbReference type="AlphaFoldDB" id="A0A844FBP8"/>
<feature type="transmembrane region" description="Helical" evidence="1">
    <location>
        <begin position="187"/>
        <end position="208"/>
    </location>
</feature>
<evidence type="ECO:0000313" key="2">
    <source>
        <dbReference type="EMBL" id="MSS42047.1"/>
    </source>
</evidence>
<evidence type="ECO:0000313" key="3">
    <source>
        <dbReference type="Proteomes" id="UP000462363"/>
    </source>
</evidence>
<dbReference type="RefSeq" id="WP_154322276.1">
    <property type="nucleotide sequence ID" value="NZ_CP045695.1"/>
</dbReference>
<name>A0A844FBP8_CLOSV</name>
<organism evidence="2 3">
    <name type="scientific">Clostridium scindens (strain JCM 10418 / VPI 12708)</name>
    <dbReference type="NCBI Taxonomy" id="29347"/>
    <lineage>
        <taxon>Bacteria</taxon>
        <taxon>Bacillati</taxon>
        <taxon>Bacillota</taxon>
        <taxon>Clostridia</taxon>
        <taxon>Lachnospirales</taxon>
        <taxon>Lachnospiraceae</taxon>
    </lineage>
</organism>
<accession>A0A844FBP8</accession>
<proteinExistence type="predicted"/>
<dbReference type="EMBL" id="VUMB01000076">
    <property type="protein sequence ID" value="MSS42047.1"/>
    <property type="molecule type" value="Genomic_DNA"/>
</dbReference>
<keyword evidence="1" id="KW-0472">Membrane</keyword>
<evidence type="ECO:0000256" key="1">
    <source>
        <dbReference type="SAM" id="Phobius"/>
    </source>
</evidence>
<protein>
    <submittedName>
        <fullName evidence="2">Uncharacterized protein</fullName>
    </submittedName>
</protein>
<sequence>MRKKVFRILCIIFSAGVFMSVFYPWTVLNGESYTIIEFYRQAVFDKQLYTMADMGGSVYLLLIFLIFPMVVGILSGVKAVLLVFRKNYYLLGEIINISELISVAAFFAFQGYELLTVPFFQAIFVFLEFMMECYLSDVDRFTNEWEIHKIKNRTEKEERKQRLAFPGNYDRRLRKIIRKDALHPSKAVVLVCIGNGILLGSAFALFAVKEQFQKNYSAKAVLPTEGLNGIEQNRCAVAG</sequence>
<gene>
    <name evidence="2" type="ORF">FYJ37_17545</name>
</gene>
<keyword evidence="1" id="KW-1133">Transmembrane helix</keyword>
<feature type="transmembrane region" description="Helical" evidence="1">
    <location>
        <begin position="5"/>
        <end position="25"/>
    </location>
</feature>
<keyword evidence="1" id="KW-0812">Transmembrane</keyword>
<reference evidence="2 3" key="1">
    <citation type="submission" date="2019-08" db="EMBL/GenBank/DDBJ databases">
        <title>In-depth cultivation of the pig gut microbiome towards novel bacterial diversity and tailored functional studies.</title>
        <authorList>
            <person name="Wylensek D."/>
            <person name="Hitch T.C.A."/>
            <person name="Clavel T."/>
        </authorList>
    </citation>
    <scope>NUCLEOTIDE SEQUENCE [LARGE SCALE GENOMIC DNA]</scope>
    <source>
        <strain evidence="2 3">BL-389-WT-3D</strain>
    </source>
</reference>